<reference evidence="2" key="2">
    <citation type="submission" date="2015-03" db="EMBL/GenBank/DDBJ databases">
        <authorList>
            <person name="Chow C.-E.T."/>
            <person name="Winget D.M."/>
            <person name="White R.A.III."/>
            <person name="Hallam S.J."/>
            <person name="Suttle C.A."/>
        </authorList>
    </citation>
    <scope>NUCLEOTIDE SEQUENCE</scope>
    <source>
        <strain evidence="2">Anoxic3_1</strain>
    </source>
</reference>
<name>A0A0F7L2U2_9VIRU</name>
<protein>
    <submittedName>
        <fullName evidence="2">Uncharacterized protein</fullName>
    </submittedName>
</protein>
<dbReference type="EMBL" id="KR029577">
    <property type="protein sequence ID" value="AKH45843.1"/>
    <property type="molecule type" value="Genomic_DNA"/>
</dbReference>
<feature type="region of interest" description="Disordered" evidence="1">
    <location>
        <begin position="1"/>
        <end position="41"/>
    </location>
</feature>
<reference evidence="2" key="1">
    <citation type="journal article" date="2015" name="Front. Microbiol.">
        <title>Combining genomic sequencing methods to explore viral diversity and reveal potential virus-host interactions.</title>
        <authorList>
            <person name="Chow C.E."/>
            <person name="Winget D.M."/>
            <person name="White R.A.III."/>
            <person name="Hallam S.J."/>
            <person name="Suttle C.A."/>
        </authorList>
    </citation>
    <scope>NUCLEOTIDE SEQUENCE</scope>
    <source>
        <strain evidence="2">Anoxic3_1</strain>
    </source>
</reference>
<organism evidence="2">
    <name type="scientific">uncultured marine virus</name>
    <dbReference type="NCBI Taxonomy" id="186617"/>
    <lineage>
        <taxon>Viruses</taxon>
        <taxon>environmental samples</taxon>
    </lineage>
</organism>
<evidence type="ECO:0000256" key="1">
    <source>
        <dbReference type="SAM" id="MobiDB-lite"/>
    </source>
</evidence>
<sequence>MVMRLTDEGNPYIPKRPNHSTRKGGCKNNSPARRLRSGPARCCAGSVQTKSWHKTHKVAL</sequence>
<accession>A0A0F7L2U2</accession>
<proteinExistence type="predicted"/>
<evidence type="ECO:0000313" key="2">
    <source>
        <dbReference type="EMBL" id="AKH45843.1"/>
    </source>
</evidence>
<feature type="compositionally biased region" description="Basic residues" evidence="1">
    <location>
        <begin position="16"/>
        <end position="25"/>
    </location>
</feature>